<dbReference type="Gene3D" id="3.40.50.1820">
    <property type="entry name" value="alpha/beta hydrolase"/>
    <property type="match status" value="1"/>
</dbReference>
<evidence type="ECO:0000259" key="1">
    <source>
        <dbReference type="Pfam" id="PF00561"/>
    </source>
</evidence>
<dbReference type="AlphaFoldDB" id="M1P3E4"/>
<dbReference type="EMBL" id="CP003985">
    <property type="protein sequence ID" value="AGF77973.1"/>
    <property type="molecule type" value="Genomic_DNA"/>
</dbReference>
<sequence>MFFLHGLDSSSKGTKGRWFARHFPEMCIPDFQGDLTTRISALEALCRGCNKLVLVGSSFGGLMATCFAMRHPNRCQSLVLLAPALNFPEFSPPEEKIAVPTSLCIGRQDTVTPPDKVLPLAQQTFSKLQIFSYDDDHMLHNSFEELDWDKLLHKK</sequence>
<dbReference type="RefSeq" id="WP_015403664.1">
    <property type="nucleotide sequence ID" value="NC_020304.1"/>
</dbReference>
<dbReference type="STRING" id="1167006.UWK_01413"/>
<keyword evidence="2" id="KW-0808">Transferase</keyword>
<dbReference type="Proteomes" id="UP000011721">
    <property type="component" value="Chromosome"/>
</dbReference>
<dbReference type="InterPro" id="IPR000073">
    <property type="entry name" value="AB_hydrolase_1"/>
</dbReference>
<name>M1P3E4_DESSD</name>
<dbReference type="GO" id="GO:0016787">
    <property type="term" value="F:hydrolase activity"/>
    <property type="evidence" value="ECO:0007669"/>
    <property type="project" value="UniProtKB-KW"/>
</dbReference>
<evidence type="ECO:0000313" key="3">
    <source>
        <dbReference type="Proteomes" id="UP000011721"/>
    </source>
</evidence>
<organism evidence="2 3">
    <name type="scientific">Desulfocapsa sulfexigens (strain DSM 10523 / SB164P1)</name>
    <dbReference type="NCBI Taxonomy" id="1167006"/>
    <lineage>
        <taxon>Bacteria</taxon>
        <taxon>Pseudomonadati</taxon>
        <taxon>Thermodesulfobacteriota</taxon>
        <taxon>Desulfobulbia</taxon>
        <taxon>Desulfobulbales</taxon>
        <taxon>Desulfocapsaceae</taxon>
        <taxon>Desulfocapsa</taxon>
    </lineage>
</organism>
<keyword evidence="3" id="KW-1185">Reference proteome</keyword>
<accession>M1P3E4</accession>
<gene>
    <name evidence="2" type="ordered locus">UWK_01413</name>
</gene>
<keyword evidence="2" id="KW-0012">Acyltransferase</keyword>
<dbReference type="PRINTS" id="PR00111">
    <property type="entry name" value="ABHYDROLASE"/>
</dbReference>
<reference evidence="3" key="1">
    <citation type="journal article" date="2013" name="Stand. Genomic Sci.">
        <title>Complete genome sequence of Desulfocapsa sulfexigens, a marine deltaproteobacterium specialized in disproportionating inorganic sulfur compounds.</title>
        <authorList>
            <person name="Finster K.W."/>
            <person name="Kjeldsen K.U."/>
            <person name="Kube M."/>
            <person name="Reinhardt R."/>
            <person name="Mussmann M."/>
            <person name="Amann R."/>
            <person name="Schreiber L."/>
        </authorList>
    </citation>
    <scope>NUCLEOTIDE SEQUENCE [LARGE SCALE GENOMIC DNA]</scope>
    <source>
        <strain evidence="3">DSM 10523 / SB164P1</strain>
    </source>
</reference>
<evidence type="ECO:0000313" key="2">
    <source>
        <dbReference type="EMBL" id="AGF77973.1"/>
    </source>
</evidence>
<dbReference type="OrthoDB" id="8903860at2"/>
<dbReference type="SUPFAM" id="SSF53474">
    <property type="entry name" value="alpha/beta-Hydrolases"/>
    <property type="match status" value="1"/>
</dbReference>
<dbReference type="Pfam" id="PF00561">
    <property type="entry name" value="Abhydrolase_1"/>
    <property type="match status" value="1"/>
</dbReference>
<proteinExistence type="predicted"/>
<keyword evidence="2" id="KW-0378">Hydrolase</keyword>
<dbReference type="InterPro" id="IPR029058">
    <property type="entry name" value="AB_hydrolase_fold"/>
</dbReference>
<dbReference type="HOGENOM" id="CLU_1649415_0_0_7"/>
<dbReference type="eggNOG" id="COG2945">
    <property type="taxonomic scope" value="Bacteria"/>
</dbReference>
<feature type="domain" description="AB hydrolase-1" evidence="1">
    <location>
        <begin position="48"/>
        <end position="90"/>
    </location>
</feature>
<dbReference type="GO" id="GO:0016746">
    <property type="term" value="F:acyltransferase activity"/>
    <property type="evidence" value="ECO:0007669"/>
    <property type="project" value="UniProtKB-KW"/>
</dbReference>
<dbReference type="KEGG" id="dsf:UWK_01413"/>
<protein>
    <submittedName>
        <fullName evidence="2">Putative hydrolase or acyltransferase of alpha/beta superfamily</fullName>
    </submittedName>
</protein>